<sequence>MKTFLKTLAAASLATAAMSAAPATAQVSGKIAVISPTEVVLSTTALQNAYQQINTTYATQRTTLAERTQQYQTLLQQLDTNGDGQLDEAEQRAASQNAAQVQQAQQLEQEIAQLSNQIERVRIYAVEQVLTQYNPALQQVIQQQQVQVVLNPNSVTYAAPDANIGDEVTAIINTTLPVASITPPQDWRPLRASVAMFQNVQEALLAVAQQQAVAAAAQQQQQPAQPTQPPAPTGR</sequence>
<dbReference type="Proteomes" id="UP000442714">
    <property type="component" value="Unassembled WGS sequence"/>
</dbReference>
<reference evidence="6 7" key="1">
    <citation type="submission" date="2019-12" db="EMBL/GenBank/DDBJ databases">
        <title>Genomic-based taxomic classification of the family Erythrobacteraceae.</title>
        <authorList>
            <person name="Xu L."/>
        </authorList>
    </citation>
    <scope>NUCLEOTIDE SEQUENCE [LARGE SCALE GENOMIC DNA]</scope>
    <source>
        <strain evidence="6 7">KCTC 52763</strain>
    </source>
</reference>
<name>A0A844ZSR1_9SPHN</name>
<dbReference type="AlphaFoldDB" id="A0A844ZSR1"/>
<dbReference type="GO" id="GO:0051082">
    <property type="term" value="F:unfolded protein binding"/>
    <property type="evidence" value="ECO:0007669"/>
    <property type="project" value="InterPro"/>
</dbReference>
<dbReference type="SMART" id="SM00935">
    <property type="entry name" value="OmpH"/>
    <property type="match status" value="1"/>
</dbReference>
<evidence type="ECO:0000256" key="4">
    <source>
        <dbReference type="SAM" id="MobiDB-lite"/>
    </source>
</evidence>
<dbReference type="OrthoDB" id="7427936at2"/>
<feature type="compositionally biased region" description="Pro residues" evidence="4">
    <location>
        <begin position="226"/>
        <end position="235"/>
    </location>
</feature>
<dbReference type="PANTHER" id="PTHR35089">
    <property type="entry name" value="CHAPERONE PROTEIN SKP"/>
    <property type="match status" value="1"/>
</dbReference>
<evidence type="ECO:0000256" key="1">
    <source>
        <dbReference type="ARBA" id="ARBA00009091"/>
    </source>
</evidence>
<dbReference type="GO" id="GO:0050821">
    <property type="term" value="P:protein stabilization"/>
    <property type="evidence" value="ECO:0007669"/>
    <property type="project" value="TreeGrafter"/>
</dbReference>
<feature type="chain" id="PRO_5032360303" evidence="5">
    <location>
        <begin position="26"/>
        <end position="235"/>
    </location>
</feature>
<feature type="coiled-coil region" evidence="3">
    <location>
        <begin position="90"/>
        <end position="124"/>
    </location>
</feature>
<protein>
    <submittedName>
        <fullName evidence="6">OmpH family outer membrane protein</fullName>
    </submittedName>
</protein>
<evidence type="ECO:0000313" key="7">
    <source>
        <dbReference type="Proteomes" id="UP000442714"/>
    </source>
</evidence>
<comment type="similarity">
    <text evidence="1">Belongs to the Skp family.</text>
</comment>
<feature type="compositionally biased region" description="Low complexity" evidence="4">
    <location>
        <begin position="216"/>
        <end position="225"/>
    </location>
</feature>
<dbReference type="SUPFAM" id="SSF111384">
    <property type="entry name" value="OmpH-like"/>
    <property type="match status" value="1"/>
</dbReference>
<feature type="signal peptide" evidence="5">
    <location>
        <begin position="1"/>
        <end position="25"/>
    </location>
</feature>
<accession>A0A844ZSR1</accession>
<proteinExistence type="inferred from homology"/>
<keyword evidence="7" id="KW-1185">Reference proteome</keyword>
<dbReference type="InterPro" id="IPR005632">
    <property type="entry name" value="Chaperone_Skp"/>
</dbReference>
<comment type="caution">
    <text evidence="6">The sequence shown here is derived from an EMBL/GenBank/DDBJ whole genome shotgun (WGS) entry which is preliminary data.</text>
</comment>
<keyword evidence="2 5" id="KW-0732">Signal</keyword>
<dbReference type="EMBL" id="WTYX01000001">
    <property type="protein sequence ID" value="MXO89837.1"/>
    <property type="molecule type" value="Genomic_DNA"/>
</dbReference>
<dbReference type="InterPro" id="IPR024930">
    <property type="entry name" value="Skp_dom_sf"/>
</dbReference>
<evidence type="ECO:0000313" key="6">
    <source>
        <dbReference type="EMBL" id="MXO89837.1"/>
    </source>
</evidence>
<dbReference type="Gene3D" id="3.30.910.20">
    <property type="entry name" value="Skp domain"/>
    <property type="match status" value="1"/>
</dbReference>
<evidence type="ECO:0000256" key="5">
    <source>
        <dbReference type="SAM" id="SignalP"/>
    </source>
</evidence>
<gene>
    <name evidence="6" type="ORF">GRI41_03300</name>
</gene>
<evidence type="ECO:0000256" key="3">
    <source>
        <dbReference type="SAM" id="Coils"/>
    </source>
</evidence>
<keyword evidence="3" id="KW-0175">Coiled coil</keyword>
<dbReference type="PANTHER" id="PTHR35089:SF1">
    <property type="entry name" value="CHAPERONE PROTEIN SKP"/>
    <property type="match status" value="1"/>
</dbReference>
<evidence type="ECO:0000256" key="2">
    <source>
        <dbReference type="ARBA" id="ARBA00022729"/>
    </source>
</evidence>
<organism evidence="6 7">
    <name type="scientific">Pontixanthobacter aquaemixtae</name>
    <dbReference type="NCBI Taxonomy" id="1958940"/>
    <lineage>
        <taxon>Bacteria</taxon>
        <taxon>Pseudomonadati</taxon>
        <taxon>Pseudomonadota</taxon>
        <taxon>Alphaproteobacteria</taxon>
        <taxon>Sphingomonadales</taxon>
        <taxon>Erythrobacteraceae</taxon>
        <taxon>Pontixanthobacter</taxon>
    </lineage>
</organism>
<dbReference type="RefSeq" id="WP_160603356.1">
    <property type="nucleotide sequence ID" value="NZ_WTYX01000001.1"/>
</dbReference>
<dbReference type="Pfam" id="PF03938">
    <property type="entry name" value="OmpH"/>
    <property type="match status" value="1"/>
</dbReference>
<dbReference type="GO" id="GO:0005829">
    <property type="term" value="C:cytosol"/>
    <property type="evidence" value="ECO:0007669"/>
    <property type="project" value="TreeGrafter"/>
</dbReference>
<feature type="region of interest" description="Disordered" evidence="4">
    <location>
        <begin position="216"/>
        <end position="235"/>
    </location>
</feature>